<accession>A0A699K9D6</accession>
<dbReference type="EMBL" id="BKCJ010487851">
    <property type="protein sequence ID" value="GFA78734.1"/>
    <property type="molecule type" value="Genomic_DNA"/>
</dbReference>
<comment type="caution">
    <text evidence="2">The sequence shown here is derived from an EMBL/GenBank/DDBJ whole genome shotgun (WGS) entry which is preliminary data.</text>
</comment>
<evidence type="ECO:0000259" key="1">
    <source>
        <dbReference type="Pfam" id="PF13976"/>
    </source>
</evidence>
<protein>
    <submittedName>
        <fullName evidence="2">Putative ribonuclease H-like domain-containing protein</fullName>
    </submittedName>
</protein>
<gene>
    <name evidence="2" type="ORF">Tci_650706</name>
</gene>
<name>A0A699K9D6_TANCI</name>
<dbReference type="InterPro" id="IPR025724">
    <property type="entry name" value="GAG-pre-integrase_dom"/>
</dbReference>
<sequence length="365" mass="41268">MSIDNLYNNFKIVEQEVKGTTSINSSSQNMDFVLSASPNSTNEVLTNFGVSTASLQVSTANLSDATMYAFLANQPNGSQLVHDDLEQIHKDDLEEIDLKCNTAGYDKAKIECFNCHKMGNFAREIKVPRNHKNKTRNQETTRRIVNVENTSSKAMVAIDGAGFDWSYMANNEAPTNMAFMDFLDSKKTMVHHSLRIRKSPLEIERKTIESSVDKVEVEIPKQNDKSARRPVKYTEMYKTQRPRGYVAFGGGAKGGKITRKGKIRTDTECFVMSLEFKLVDESHVLLKVHRKNNMYNVDMKNIVPKKDLTCHVAKATNDESILWHRRIGHINFKNINKLVKDILVGGLPSKHFENDQTCVACLKGK</sequence>
<proteinExistence type="predicted"/>
<feature type="domain" description="GAG-pre-integrase" evidence="1">
    <location>
        <begin position="294"/>
        <end position="365"/>
    </location>
</feature>
<reference evidence="2" key="1">
    <citation type="journal article" date="2019" name="Sci. Rep.">
        <title>Draft genome of Tanacetum cinerariifolium, the natural source of mosquito coil.</title>
        <authorList>
            <person name="Yamashiro T."/>
            <person name="Shiraishi A."/>
            <person name="Satake H."/>
            <person name="Nakayama K."/>
        </authorList>
    </citation>
    <scope>NUCLEOTIDE SEQUENCE</scope>
</reference>
<dbReference type="AlphaFoldDB" id="A0A699K9D6"/>
<organism evidence="2">
    <name type="scientific">Tanacetum cinerariifolium</name>
    <name type="common">Dalmatian daisy</name>
    <name type="synonym">Chrysanthemum cinerariifolium</name>
    <dbReference type="NCBI Taxonomy" id="118510"/>
    <lineage>
        <taxon>Eukaryota</taxon>
        <taxon>Viridiplantae</taxon>
        <taxon>Streptophyta</taxon>
        <taxon>Embryophyta</taxon>
        <taxon>Tracheophyta</taxon>
        <taxon>Spermatophyta</taxon>
        <taxon>Magnoliopsida</taxon>
        <taxon>eudicotyledons</taxon>
        <taxon>Gunneridae</taxon>
        <taxon>Pentapetalae</taxon>
        <taxon>asterids</taxon>
        <taxon>campanulids</taxon>
        <taxon>Asterales</taxon>
        <taxon>Asteraceae</taxon>
        <taxon>Asteroideae</taxon>
        <taxon>Anthemideae</taxon>
        <taxon>Anthemidinae</taxon>
        <taxon>Tanacetum</taxon>
    </lineage>
</organism>
<evidence type="ECO:0000313" key="2">
    <source>
        <dbReference type="EMBL" id="GFA78734.1"/>
    </source>
</evidence>
<dbReference type="Pfam" id="PF13976">
    <property type="entry name" value="gag_pre-integrs"/>
    <property type="match status" value="1"/>
</dbReference>